<dbReference type="SMART" id="SM00493">
    <property type="entry name" value="TOPRIM"/>
    <property type="match status" value="1"/>
</dbReference>
<dbReference type="EC" id="5.6.2.1" evidence="3"/>
<dbReference type="Pfam" id="PF01131">
    <property type="entry name" value="Topoisom_bac"/>
    <property type="match status" value="1"/>
</dbReference>
<dbReference type="InterPro" id="IPR003601">
    <property type="entry name" value="Topo_IA_2"/>
</dbReference>
<evidence type="ECO:0000256" key="2">
    <source>
        <dbReference type="ARBA" id="ARBA00009446"/>
    </source>
</evidence>
<dbReference type="GO" id="GO:0003917">
    <property type="term" value="F:DNA topoisomerase type I (single strand cut, ATP-independent) activity"/>
    <property type="evidence" value="ECO:0007669"/>
    <property type="project" value="UniProtKB-EC"/>
</dbReference>
<comment type="similarity">
    <text evidence="2">Belongs to the type IA topoisomerase family.</text>
</comment>
<dbReference type="PANTHER" id="PTHR11390:SF21">
    <property type="entry name" value="DNA TOPOISOMERASE 3-ALPHA"/>
    <property type="match status" value="1"/>
</dbReference>
<dbReference type="InterPro" id="IPR013825">
    <property type="entry name" value="Topo_IA_cen_sub2"/>
</dbReference>
<accession>A0A2T3ITY5</accession>
<organism evidence="15 16">
    <name type="scientific">Photobacterium lutimaris</name>
    <dbReference type="NCBI Taxonomy" id="388278"/>
    <lineage>
        <taxon>Bacteria</taxon>
        <taxon>Pseudomonadati</taxon>
        <taxon>Pseudomonadota</taxon>
        <taxon>Gammaproteobacteria</taxon>
        <taxon>Vibrionales</taxon>
        <taxon>Vibrionaceae</taxon>
        <taxon>Photobacterium</taxon>
    </lineage>
</organism>
<dbReference type="InterPro" id="IPR003602">
    <property type="entry name" value="Topo_IA_DNA-bd_dom"/>
</dbReference>
<dbReference type="Gene3D" id="2.70.20.10">
    <property type="entry name" value="Topoisomerase I, domain 3"/>
    <property type="match status" value="1"/>
</dbReference>
<dbReference type="Gene3D" id="3.40.50.140">
    <property type="match status" value="1"/>
</dbReference>
<dbReference type="PANTHER" id="PTHR11390">
    <property type="entry name" value="PROKARYOTIC DNA TOPOISOMERASE"/>
    <property type="match status" value="1"/>
</dbReference>
<dbReference type="AlphaFoldDB" id="A0A2T3ITY5"/>
<evidence type="ECO:0000256" key="9">
    <source>
        <dbReference type="ARBA" id="ARBA00023235"/>
    </source>
</evidence>
<keyword evidence="7" id="KW-0799">Topoisomerase</keyword>
<evidence type="ECO:0000313" key="16">
    <source>
        <dbReference type="Proteomes" id="UP000241222"/>
    </source>
</evidence>
<evidence type="ECO:0000256" key="1">
    <source>
        <dbReference type="ARBA" id="ARBA00000213"/>
    </source>
</evidence>
<dbReference type="InterPro" id="IPR013826">
    <property type="entry name" value="Topo_IA_cen_sub3"/>
</dbReference>
<dbReference type="InterPro" id="IPR034144">
    <property type="entry name" value="TOPRIM_TopoIII"/>
</dbReference>
<keyword evidence="9" id="KW-0413">Isomerase</keyword>
<keyword evidence="16" id="KW-1185">Reference proteome</keyword>
<keyword evidence="5" id="KW-0863">Zinc-finger</keyword>
<proteinExistence type="inferred from homology"/>
<keyword evidence="6" id="KW-0862">Zinc</keyword>
<dbReference type="InterPro" id="IPR013497">
    <property type="entry name" value="Topo_IA_cen"/>
</dbReference>
<name>A0A2T3ITY5_9GAMM</name>
<dbReference type="Gene3D" id="1.10.460.10">
    <property type="entry name" value="Topoisomerase I, domain 2"/>
    <property type="match status" value="1"/>
</dbReference>
<dbReference type="Gene3D" id="1.10.290.10">
    <property type="entry name" value="Topoisomerase I, domain 4"/>
    <property type="match status" value="1"/>
</dbReference>
<comment type="caution">
    <text evidence="15">The sequence shown here is derived from an EMBL/GenBank/DDBJ whole genome shotgun (WGS) entry which is preliminary data.</text>
</comment>
<dbReference type="SMART" id="SM00437">
    <property type="entry name" value="TOP1Ac"/>
    <property type="match status" value="1"/>
</dbReference>
<evidence type="ECO:0000256" key="3">
    <source>
        <dbReference type="ARBA" id="ARBA00012891"/>
    </source>
</evidence>
<dbReference type="PROSITE" id="PS52039">
    <property type="entry name" value="TOPO_IA_2"/>
    <property type="match status" value="1"/>
</dbReference>
<dbReference type="GO" id="GO:0008270">
    <property type="term" value="F:zinc ion binding"/>
    <property type="evidence" value="ECO:0007669"/>
    <property type="project" value="UniProtKB-KW"/>
</dbReference>
<evidence type="ECO:0000256" key="11">
    <source>
        <dbReference type="ARBA" id="ARBA00031985"/>
    </source>
</evidence>
<dbReference type="Pfam" id="PF01396">
    <property type="entry name" value="Zn_ribbon_Top1"/>
    <property type="match status" value="2"/>
</dbReference>
<comment type="catalytic activity">
    <reaction evidence="1">
        <text>ATP-independent breakage of single-stranded DNA, followed by passage and rejoining.</text>
        <dbReference type="EC" id="5.6.2.1"/>
    </reaction>
</comment>
<dbReference type="Proteomes" id="UP000241222">
    <property type="component" value="Unassembled WGS sequence"/>
</dbReference>
<evidence type="ECO:0000256" key="7">
    <source>
        <dbReference type="ARBA" id="ARBA00023029"/>
    </source>
</evidence>
<dbReference type="GO" id="GO:0043597">
    <property type="term" value="C:cytoplasmic replication fork"/>
    <property type="evidence" value="ECO:0007669"/>
    <property type="project" value="TreeGrafter"/>
</dbReference>
<dbReference type="Gene3D" id="3.30.65.10">
    <property type="entry name" value="Bacterial Topoisomerase I, domain 1"/>
    <property type="match status" value="1"/>
</dbReference>
<feature type="domain" description="Topo IA-type catalytic" evidence="14">
    <location>
        <begin position="155"/>
        <end position="622"/>
    </location>
</feature>
<dbReference type="InterPro" id="IPR013498">
    <property type="entry name" value="Topo_IA_Znf"/>
</dbReference>
<dbReference type="InterPro" id="IPR023405">
    <property type="entry name" value="Topo_IA_core_domain"/>
</dbReference>
<dbReference type="InterPro" id="IPR013824">
    <property type="entry name" value="Topo_IA_cen_sub1"/>
</dbReference>
<evidence type="ECO:0000256" key="5">
    <source>
        <dbReference type="ARBA" id="ARBA00022771"/>
    </source>
</evidence>
<dbReference type="PRINTS" id="PR00417">
    <property type="entry name" value="PRTPISMRASEI"/>
</dbReference>
<evidence type="ECO:0000256" key="10">
    <source>
        <dbReference type="ARBA" id="ARBA00030003"/>
    </source>
</evidence>
<protein>
    <recommendedName>
        <fullName evidence="3">DNA topoisomerase</fullName>
        <ecNumber evidence="3">5.6.2.1</ecNumber>
    </recommendedName>
    <alternativeName>
        <fullName evidence="13">Omega-protein</fullName>
    </alternativeName>
    <alternativeName>
        <fullName evidence="12">Relaxing enzyme</fullName>
    </alternativeName>
    <alternativeName>
        <fullName evidence="10">Swivelase</fullName>
    </alternativeName>
    <alternativeName>
        <fullName evidence="11">Untwisting enzyme</fullName>
    </alternativeName>
</protein>
<sequence>MIGGLNLKLIIAEKREVAESIANTLSSRPVAKNGYFECQDISANVTYALGHLLRLKEPEAFSPDYKKWALDHLPLSWPVEMEPNPNTRKQLRIVLGLIKKASSLVCATDTDAAGQCIFDAIIEYSGSKLPTQRALINDNNLIAKSFENLQPNVNFRGLYLEELGRQISDMRFGINLTRLITCQAQAQNYQTKQPFVVGRVKSVILGLVVRRQRQRETHQEHFYYQVGCESVVGNAQLSLKYQPSDTDPVDDKGRLAELSFAQSIANRINGQQLRIEDNKETTTTTSGPLPFDLLSLQVEANRVIGGICSDPEKVLEITQTLRDKYRAITYNRSDCRYLNDESFADAPGLIQTIKQIPELEPLASITQPSIKSRAFNSSRVTAHTGIIPTGNISGVDEMTDEEFDVYSLIVRNYLLQFLPKKEELVNVIHATVDGLAFTAKYRTLIHHGWEIAFMRDESFSDDEDEANDDLVPQTNLSMVTPGLIGTATGTLKTEKTRPLQSYTMRTLLRDLMHTAKYVDDPKIKAMLLSKDEGKQDTGGIGTAATRTGILKELFERGQLVEDKKNIIPTEAGYLLYDLLPDAITSPTTTAIWSHKQSQIRNGNMSVPQFVEQVQELITRNVVSVKQNGLDIPHHQTVEQKTEQCPKCSGSASMVNGKFGQFFSCKNCNSNFSALNGKIFYKPCPECSSQLKVINGNKGEFIGCSGYDKGCRYTEQI</sequence>
<dbReference type="SMART" id="SM00436">
    <property type="entry name" value="TOP1Bc"/>
    <property type="match status" value="1"/>
</dbReference>
<evidence type="ECO:0000256" key="4">
    <source>
        <dbReference type="ARBA" id="ARBA00022737"/>
    </source>
</evidence>
<reference evidence="15 16" key="1">
    <citation type="submission" date="2018-03" db="EMBL/GenBank/DDBJ databases">
        <title>Whole genome sequencing of Histamine producing bacteria.</title>
        <authorList>
            <person name="Butler K."/>
        </authorList>
    </citation>
    <scope>NUCLEOTIDE SEQUENCE [LARGE SCALE GENOMIC DNA]</scope>
    <source>
        <strain evidence="15 16">JCM 13586</strain>
    </source>
</reference>
<gene>
    <name evidence="15" type="ORF">C9I99_21790</name>
</gene>
<evidence type="ECO:0000256" key="12">
    <source>
        <dbReference type="ARBA" id="ARBA00032235"/>
    </source>
</evidence>
<evidence type="ECO:0000256" key="6">
    <source>
        <dbReference type="ARBA" id="ARBA00022833"/>
    </source>
</evidence>
<dbReference type="SUPFAM" id="SSF56712">
    <property type="entry name" value="Prokaryotic type I DNA topoisomerase"/>
    <property type="match status" value="1"/>
</dbReference>
<dbReference type="GO" id="GO:0006265">
    <property type="term" value="P:DNA topological change"/>
    <property type="evidence" value="ECO:0007669"/>
    <property type="project" value="InterPro"/>
</dbReference>
<dbReference type="Pfam" id="PF01751">
    <property type="entry name" value="Toprim"/>
    <property type="match status" value="1"/>
</dbReference>
<evidence type="ECO:0000259" key="14">
    <source>
        <dbReference type="PROSITE" id="PS52039"/>
    </source>
</evidence>
<keyword evidence="4" id="KW-0677">Repeat</keyword>
<keyword evidence="5" id="KW-0479">Metal-binding</keyword>
<dbReference type="GO" id="GO:0006310">
    <property type="term" value="P:DNA recombination"/>
    <property type="evidence" value="ECO:0007669"/>
    <property type="project" value="TreeGrafter"/>
</dbReference>
<dbReference type="CDD" id="cd03362">
    <property type="entry name" value="TOPRIM_TopoIA_TopoIII"/>
    <property type="match status" value="1"/>
</dbReference>
<evidence type="ECO:0000256" key="8">
    <source>
        <dbReference type="ARBA" id="ARBA00023125"/>
    </source>
</evidence>
<dbReference type="GO" id="GO:0006281">
    <property type="term" value="P:DNA repair"/>
    <property type="evidence" value="ECO:0007669"/>
    <property type="project" value="TreeGrafter"/>
</dbReference>
<dbReference type="EMBL" id="PYMH01000013">
    <property type="protein sequence ID" value="PSU31820.1"/>
    <property type="molecule type" value="Genomic_DNA"/>
</dbReference>
<dbReference type="GO" id="GO:0003677">
    <property type="term" value="F:DNA binding"/>
    <property type="evidence" value="ECO:0007669"/>
    <property type="project" value="UniProtKB-KW"/>
</dbReference>
<evidence type="ECO:0000313" key="15">
    <source>
        <dbReference type="EMBL" id="PSU31820.1"/>
    </source>
</evidence>
<keyword evidence="8" id="KW-0238">DNA-binding</keyword>
<evidence type="ECO:0000256" key="13">
    <source>
        <dbReference type="ARBA" id="ARBA00032877"/>
    </source>
</evidence>
<dbReference type="InterPro" id="IPR000380">
    <property type="entry name" value="Topo_IA"/>
</dbReference>
<dbReference type="InterPro" id="IPR006171">
    <property type="entry name" value="TOPRIM_dom"/>
</dbReference>